<evidence type="ECO:0000259" key="4">
    <source>
        <dbReference type="PROSITE" id="PS01124"/>
    </source>
</evidence>
<dbReference type="InterPro" id="IPR037923">
    <property type="entry name" value="HTH-like"/>
</dbReference>
<dbReference type="InterPro" id="IPR018062">
    <property type="entry name" value="HTH_AraC-typ_CS"/>
</dbReference>
<evidence type="ECO:0000256" key="1">
    <source>
        <dbReference type="ARBA" id="ARBA00023015"/>
    </source>
</evidence>
<dbReference type="Pfam" id="PF02311">
    <property type="entry name" value="AraC_binding"/>
    <property type="match status" value="1"/>
</dbReference>
<dbReference type="Proteomes" id="UP000823936">
    <property type="component" value="Unassembled WGS sequence"/>
</dbReference>
<dbReference type="InterPro" id="IPR020449">
    <property type="entry name" value="Tscrpt_reg_AraC-type_HTH"/>
</dbReference>
<comment type="caution">
    <text evidence="5">The sequence shown here is derived from an EMBL/GenBank/DDBJ whole genome shotgun (WGS) entry which is preliminary data.</text>
</comment>
<dbReference type="Pfam" id="PF12833">
    <property type="entry name" value="HTH_18"/>
    <property type="match status" value="1"/>
</dbReference>
<proteinExistence type="predicted"/>
<dbReference type="SMART" id="SM00342">
    <property type="entry name" value="HTH_ARAC"/>
    <property type="match status" value="1"/>
</dbReference>
<organism evidence="5 6">
    <name type="scientific">Candidatus Ornithospirochaeta avicola</name>
    <dbReference type="NCBI Taxonomy" id="2840896"/>
    <lineage>
        <taxon>Bacteria</taxon>
        <taxon>Pseudomonadati</taxon>
        <taxon>Spirochaetota</taxon>
        <taxon>Spirochaetia</taxon>
        <taxon>Spirochaetales</taxon>
        <taxon>Spirochaetaceae</taxon>
        <taxon>Spirochaetaceae incertae sedis</taxon>
        <taxon>Candidatus Ornithospirochaeta</taxon>
    </lineage>
</organism>
<dbReference type="SUPFAM" id="SSF46689">
    <property type="entry name" value="Homeodomain-like"/>
    <property type="match status" value="2"/>
</dbReference>
<keyword evidence="3" id="KW-0804">Transcription</keyword>
<dbReference type="PROSITE" id="PS01124">
    <property type="entry name" value="HTH_ARAC_FAMILY_2"/>
    <property type="match status" value="1"/>
</dbReference>
<dbReference type="GO" id="GO:0003700">
    <property type="term" value="F:DNA-binding transcription factor activity"/>
    <property type="evidence" value="ECO:0007669"/>
    <property type="project" value="InterPro"/>
</dbReference>
<dbReference type="PROSITE" id="PS00041">
    <property type="entry name" value="HTH_ARAC_FAMILY_1"/>
    <property type="match status" value="1"/>
</dbReference>
<dbReference type="PRINTS" id="PR00032">
    <property type="entry name" value="HTHARAC"/>
</dbReference>
<dbReference type="InterPro" id="IPR003313">
    <property type="entry name" value="AraC-bd"/>
</dbReference>
<dbReference type="InterPro" id="IPR014710">
    <property type="entry name" value="RmlC-like_jellyroll"/>
</dbReference>
<dbReference type="AlphaFoldDB" id="A0A9D1PU26"/>
<protein>
    <submittedName>
        <fullName evidence="5">AraC family transcriptional regulator</fullName>
    </submittedName>
</protein>
<dbReference type="SUPFAM" id="SSF51215">
    <property type="entry name" value="Regulatory protein AraC"/>
    <property type="match status" value="1"/>
</dbReference>
<name>A0A9D1PU26_9SPIO</name>
<dbReference type="InterPro" id="IPR018060">
    <property type="entry name" value="HTH_AraC"/>
</dbReference>
<reference evidence="5" key="1">
    <citation type="journal article" date="2021" name="PeerJ">
        <title>Extensive microbial diversity within the chicken gut microbiome revealed by metagenomics and culture.</title>
        <authorList>
            <person name="Gilroy R."/>
            <person name="Ravi A."/>
            <person name="Getino M."/>
            <person name="Pursley I."/>
            <person name="Horton D.L."/>
            <person name="Alikhan N.F."/>
            <person name="Baker D."/>
            <person name="Gharbi K."/>
            <person name="Hall N."/>
            <person name="Watson M."/>
            <person name="Adriaenssens E.M."/>
            <person name="Foster-Nyarko E."/>
            <person name="Jarju S."/>
            <person name="Secka A."/>
            <person name="Antonio M."/>
            <person name="Oren A."/>
            <person name="Chaudhuri R.R."/>
            <person name="La Ragione R."/>
            <person name="Hildebrand F."/>
            <person name="Pallen M.J."/>
        </authorList>
    </citation>
    <scope>NUCLEOTIDE SEQUENCE</scope>
    <source>
        <strain evidence="5">Gambia11-129</strain>
    </source>
</reference>
<dbReference type="PANTHER" id="PTHR43280">
    <property type="entry name" value="ARAC-FAMILY TRANSCRIPTIONAL REGULATOR"/>
    <property type="match status" value="1"/>
</dbReference>
<keyword evidence="2" id="KW-0238">DNA-binding</keyword>
<feature type="domain" description="HTH araC/xylS-type" evidence="4">
    <location>
        <begin position="174"/>
        <end position="272"/>
    </location>
</feature>
<dbReference type="GO" id="GO:0043565">
    <property type="term" value="F:sequence-specific DNA binding"/>
    <property type="evidence" value="ECO:0007669"/>
    <property type="project" value="InterPro"/>
</dbReference>
<evidence type="ECO:0000256" key="2">
    <source>
        <dbReference type="ARBA" id="ARBA00023125"/>
    </source>
</evidence>
<evidence type="ECO:0000256" key="3">
    <source>
        <dbReference type="ARBA" id="ARBA00023163"/>
    </source>
</evidence>
<reference evidence="5" key="2">
    <citation type="submission" date="2021-04" db="EMBL/GenBank/DDBJ databases">
        <authorList>
            <person name="Gilroy R."/>
        </authorList>
    </citation>
    <scope>NUCLEOTIDE SEQUENCE</scope>
    <source>
        <strain evidence="5">Gambia11-129</strain>
    </source>
</reference>
<evidence type="ECO:0000313" key="5">
    <source>
        <dbReference type="EMBL" id="HIV98889.1"/>
    </source>
</evidence>
<gene>
    <name evidence="5" type="ORF">IAB12_03810</name>
</gene>
<keyword evidence="1" id="KW-0805">Transcription regulation</keyword>
<accession>A0A9D1PU26</accession>
<sequence length="280" mass="32339">MPNERYRLKIHSLAIEPDLIYVSHAVYGEDWISVLHSHTTTELLYIISGSGELVTANGTHFINTGDFLIIPPHFLHTEKSSKENRLEYYVLGVRNIIPKGLGSENDFKPVVSLTSSHDIVRDYIYSIYREIKKQEPGYEIMAKSLFNQLTVLLVRRKKIDIQLERGDNIKRDVATVKQYIDEHYSDNISLDTLALLSYKSKFHLVREFKKETGYTPIEYLIFMRIQEAKLLLSSTEMSILDISSSLGFSSPSYFAQRFKRSVGMTPVKYRNSKEEKNSID</sequence>
<dbReference type="InterPro" id="IPR009057">
    <property type="entry name" value="Homeodomain-like_sf"/>
</dbReference>
<dbReference type="Gene3D" id="1.10.10.60">
    <property type="entry name" value="Homeodomain-like"/>
    <property type="match status" value="2"/>
</dbReference>
<dbReference type="EMBL" id="DXHU01000015">
    <property type="protein sequence ID" value="HIV98889.1"/>
    <property type="molecule type" value="Genomic_DNA"/>
</dbReference>
<dbReference type="PANTHER" id="PTHR43280:SF28">
    <property type="entry name" value="HTH-TYPE TRANSCRIPTIONAL ACTIVATOR RHAS"/>
    <property type="match status" value="1"/>
</dbReference>
<evidence type="ECO:0000313" key="6">
    <source>
        <dbReference type="Proteomes" id="UP000823936"/>
    </source>
</evidence>
<dbReference type="Gene3D" id="2.60.120.10">
    <property type="entry name" value="Jelly Rolls"/>
    <property type="match status" value="1"/>
</dbReference>